<reference evidence="2" key="1">
    <citation type="submission" date="2023-07" db="EMBL/GenBank/DDBJ databases">
        <title>Genomic Encyclopedia of Type Strains, Phase IV (KMG-IV): sequencing the most valuable type-strain genomes for metagenomic binning, comparative biology and taxonomic classification.</title>
        <authorList>
            <person name="Goeker M."/>
        </authorList>
    </citation>
    <scope>NUCLEOTIDE SEQUENCE [LARGE SCALE GENOMIC DNA]</scope>
    <source>
        <strain evidence="2">JSM 076093</strain>
    </source>
</reference>
<evidence type="ECO:0008006" key="4">
    <source>
        <dbReference type="Google" id="ProtNLM"/>
    </source>
</evidence>
<keyword evidence="1" id="KW-0812">Transmembrane</keyword>
<evidence type="ECO:0000313" key="2">
    <source>
        <dbReference type="EMBL" id="MDQ0482493.1"/>
    </source>
</evidence>
<name>A0ABU0JZF9_9BACL</name>
<protein>
    <recommendedName>
        <fullName evidence="4">Anti-sigma factor</fullName>
    </recommendedName>
</protein>
<sequence length="315" mass="36658">MDEKLKNLRSKMDGTVLRKGEVSKGDKERIYYKVIHSRPSKRKTKRFVPTLSILTCLLLLLILGTNSFYDYFGTEKIMKMEDFNQTNHPVGDHENKTEKNLENKQTEFDKRKFPNVNYKRIYDYLLEWELPEENRISVEESEVGPIVTFKNGYRFSIKKGYHMGIDTDQIDPEAYDRPVPSENQYIGVAMGYIQSVAYSMENDSILPITTDDKVVEFSGHMTIEGIEMVNVQSKMIMEQMEQAMKYSDKLPALKNEIDKIYTKAETLVIDSAYLEDHSLEKARELEQQYVVLKQSMVNLAGIIDLAREDKMHKES</sequence>
<organism evidence="2 3">
    <name type="scientific">Guptibacillus hwajinpoensis</name>
    <dbReference type="NCBI Taxonomy" id="208199"/>
    <lineage>
        <taxon>Bacteria</taxon>
        <taxon>Bacillati</taxon>
        <taxon>Bacillota</taxon>
        <taxon>Bacilli</taxon>
        <taxon>Bacillales</taxon>
        <taxon>Guptibacillaceae</taxon>
        <taxon>Guptibacillus</taxon>
    </lineage>
</organism>
<keyword evidence="1" id="KW-1133">Transmembrane helix</keyword>
<keyword evidence="3" id="KW-1185">Reference proteome</keyword>
<keyword evidence="1" id="KW-0472">Membrane</keyword>
<gene>
    <name evidence="2" type="ORF">QO000_001462</name>
</gene>
<evidence type="ECO:0000256" key="1">
    <source>
        <dbReference type="SAM" id="Phobius"/>
    </source>
</evidence>
<comment type="caution">
    <text evidence="2">The sequence shown here is derived from an EMBL/GenBank/DDBJ whole genome shotgun (WGS) entry which is preliminary data.</text>
</comment>
<proteinExistence type="predicted"/>
<evidence type="ECO:0000313" key="3">
    <source>
        <dbReference type="Proteomes" id="UP001226720"/>
    </source>
</evidence>
<dbReference type="EMBL" id="JAUSWM010000002">
    <property type="protein sequence ID" value="MDQ0482493.1"/>
    <property type="molecule type" value="Genomic_DNA"/>
</dbReference>
<dbReference type="Proteomes" id="UP001226720">
    <property type="component" value="Unassembled WGS sequence"/>
</dbReference>
<feature type="transmembrane region" description="Helical" evidence="1">
    <location>
        <begin position="47"/>
        <end position="69"/>
    </location>
</feature>
<dbReference type="GeneID" id="301325511"/>
<dbReference type="RefSeq" id="WP_301550287.1">
    <property type="nucleotide sequence ID" value="NZ_JAQRMZ010000001.1"/>
</dbReference>
<accession>A0ABU0JZF9</accession>